<organism evidence="2 3">
    <name type="scientific">Tanacetum coccineum</name>
    <dbReference type="NCBI Taxonomy" id="301880"/>
    <lineage>
        <taxon>Eukaryota</taxon>
        <taxon>Viridiplantae</taxon>
        <taxon>Streptophyta</taxon>
        <taxon>Embryophyta</taxon>
        <taxon>Tracheophyta</taxon>
        <taxon>Spermatophyta</taxon>
        <taxon>Magnoliopsida</taxon>
        <taxon>eudicotyledons</taxon>
        <taxon>Gunneridae</taxon>
        <taxon>Pentapetalae</taxon>
        <taxon>asterids</taxon>
        <taxon>campanulids</taxon>
        <taxon>Asterales</taxon>
        <taxon>Asteraceae</taxon>
        <taxon>Asteroideae</taxon>
        <taxon>Anthemideae</taxon>
        <taxon>Anthemidinae</taxon>
        <taxon>Tanacetum</taxon>
    </lineage>
</organism>
<dbReference type="EMBL" id="BQNB010018916">
    <property type="protein sequence ID" value="GJT79623.1"/>
    <property type="molecule type" value="Genomic_DNA"/>
</dbReference>
<protein>
    <submittedName>
        <fullName evidence="2">Uncharacterized protein</fullName>
    </submittedName>
</protein>
<evidence type="ECO:0000313" key="2">
    <source>
        <dbReference type="EMBL" id="GJT79623.1"/>
    </source>
</evidence>
<proteinExistence type="predicted"/>
<feature type="compositionally biased region" description="Basic residues" evidence="1">
    <location>
        <begin position="462"/>
        <end position="472"/>
    </location>
</feature>
<reference evidence="2" key="2">
    <citation type="submission" date="2022-01" db="EMBL/GenBank/DDBJ databases">
        <authorList>
            <person name="Yamashiro T."/>
            <person name="Shiraishi A."/>
            <person name="Satake H."/>
            <person name="Nakayama K."/>
        </authorList>
    </citation>
    <scope>NUCLEOTIDE SEQUENCE</scope>
</reference>
<comment type="caution">
    <text evidence="2">The sequence shown here is derived from an EMBL/GenBank/DDBJ whole genome shotgun (WGS) entry which is preliminary data.</text>
</comment>
<evidence type="ECO:0000256" key="1">
    <source>
        <dbReference type="SAM" id="MobiDB-lite"/>
    </source>
</evidence>
<keyword evidence="3" id="KW-1185">Reference proteome</keyword>
<sequence length="528" mass="61185">MSLANQKATTEYQEAIQATEDLESPANSLKKSQRNDFQKTKHPHRSSYANPTELPTQEDQIRGYRQMARNRHQVARTTRRVFGRSNYNRTLETAVDPERQLEISRERRESLTLAYPLEDLHDKDYTQSTGGKRSLDELRRNEMASNDTCSKPLVRVHSRVAVNDKANVRLSLRFERYRQTPQPPRYSVDQHDREVIGNDNLDEDEEHFIIPEEEPLNKLGIQQPKRSKAKVKLRNGQLGEHGKMGLSMSDDEVTPGKVTILEESDWDDDERSGGEILVIQERLAQNQQEFLDISKEENDDDDLPYPKFRNCHTSGSNIIKNLKNHAFPSSSSHKNSTMLSTPTCIHHGATVYPPAQQYPQPFYRPELSVWLSSRKNVNIQWRAYSALEAIEMTQNITSQCYQELDLDDNWDIVSADFDDSSVYSILEGEVRSESESLEELRIEKGKDIEEQKDEEMGLKAQLQKKKRRRRSQVKTSRDTLEKKPSSIGKRMVELCKLDYNQSLLLQLEDKHLKHVTPEGRLVLRKHCR</sequence>
<feature type="region of interest" description="Disordered" evidence="1">
    <location>
        <begin position="1"/>
        <end position="57"/>
    </location>
</feature>
<feature type="compositionally biased region" description="Basic and acidic residues" evidence="1">
    <location>
        <begin position="475"/>
        <end position="484"/>
    </location>
</feature>
<name>A0ABQ5GVH6_9ASTR</name>
<feature type="compositionally biased region" description="Polar residues" evidence="1">
    <location>
        <begin position="1"/>
        <end position="12"/>
    </location>
</feature>
<feature type="region of interest" description="Disordered" evidence="1">
    <location>
        <begin position="459"/>
        <end position="484"/>
    </location>
</feature>
<gene>
    <name evidence="2" type="ORF">Tco_1053965</name>
</gene>
<accession>A0ABQ5GVH6</accession>
<dbReference type="Proteomes" id="UP001151760">
    <property type="component" value="Unassembled WGS sequence"/>
</dbReference>
<evidence type="ECO:0000313" key="3">
    <source>
        <dbReference type="Proteomes" id="UP001151760"/>
    </source>
</evidence>
<reference evidence="2" key="1">
    <citation type="journal article" date="2022" name="Int. J. Mol. Sci.">
        <title>Draft Genome of Tanacetum Coccineum: Genomic Comparison of Closely Related Tanacetum-Family Plants.</title>
        <authorList>
            <person name="Yamashiro T."/>
            <person name="Shiraishi A."/>
            <person name="Nakayama K."/>
            <person name="Satake H."/>
        </authorList>
    </citation>
    <scope>NUCLEOTIDE SEQUENCE</scope>
</reference>
<feature type="compositionally biased region" description="Polar residues" evidence="1">
    <location>
        <begin position="47"/>
        <end position="57"/>
    </location>
</feature>